<sequence>MVLLENERNMLCQNAKWDNWASERIQLLNEIEKLGQRNMVLKMQMLKSGTTSSKRNLTEGQFSRHLAGFADNGGSHCFVGFIF</sequence>
<evidence type="ECO:0000313" key="2">
    <source>
        <dbReference type="Proteomes" id="UP000006729"/>
    </source>
</evidence>
<dbReference type="InParanoid" id="A0A2K2BU13"/>
<proteinExistence type="predicted"/>
<dbReference type="Proteomes" id="UP000006729">
    <property type="component" value="Chromosome 1"/>
</dbReference>
<keyword evidence="2" id="KW-1185">Reference proteome</keyword>
<gene>
    <name evidence="1" type="ORF">POPTR_001G076900</name>
</gene>
<dbReference type="EMBL" id="CM009290">
    <property type="protein sequence ID" value="PNT53275.1"/>
    <property type="molecule type" value="Genomic_DNA"/>
</dbReference>
<organism evidence="1 2">
    <name type="scientific">Populus trichocarpa</name>
    <name type="common">Western balsam poplar</name>
    <name type="synonym">Populus balsamifera subsp. trichocarpa</name>
    <dbReference type="NCBI Taxonomy" id="3694"/>
    <lineage>
        <taxon>Eukaryota</taxon>
        <taxon>Viridiplantae</taxon>
        <taxon>Streptophyta</taxon>
        <taxon>Embryophyta</taxon>
        <taxon>Tracheophyta</taxon>
        <taxon>Spermatophyta</taxon>
        <taxon>Magnoliopsida</taxon>
        <taxon>eudicotyledons</taxon>
        <taxon>Gunneridae</taxon>
        <taxon>Pentapetalae</taxon>
        <taxon>rosids</taxon>
        <taxon>fabids</taxon>
        <taxon>Malpighiales</taxon>
        <taxon>Salicaceae</taxon>
        <taxon>Saliceae</taxon>
        <taxon>Populus</taxon>
    </lineage>
</organism>
<evidence type="ECO:0000313" key="1">
    <source>
        <dbReference type="EMBL" id="PNT53275.1"/>
    </source>
</evidence>
<protein>
    <submittedName>
        <fullName evidence="1">Uncharacterized protein</fullName>
    </submittedName>
</protein>
<reference evidence="1 2" key="1">
    <citation type="journal article" date="2006" name="Science">
        <title>The genome of black cottonwood, Populus trichocarpa (Torr. &amp; Gray).</title>
        <authorList>
            <person name="Tuskan G.A."/>
            <person name="Difazio S."/>
            <person name="Jansson S."/>
            <person name="Bohlmann J."/>
            <person name="Grigoriev I."/>
            <person name="Hellsten U."/>
            <person name="Putnam N."/>
            <person name="Ralph S."/>
            <person name="Rombauts S."/>
            <person name="Salamov A."/>
            <person name="Schein J."/>
            <person name="Sterck L."/>
            <person name="Aerts A."/>
            <person name="Bhalerao R.R."/>
            <person name="Bhalerao R.P."/>
            <person name="Blaudez D."/>
            <person name="Boerjan W."/>
            <person name="Brun A."/>
            <person name="Brunner A."/>
            <person name="Busov V."/>
            <person name="Campbell M."/>
            <person name="Carlson J."/>
            <person name="Chalot M."/>
            <person name="Chapman J."/>
            <person name="Chen G.L."/>
            <person name="Cooper D."/>
            <person name="Coutinho P.M."/>
            <person name="Couturier J."/>
            <person name="Covert S."/>
            <person name="Cronk Q."/>
            <person name="Cunningham R."/>
            <person name="Davis J."/>
            <person name="Degroeve S."/>
            <person name="Dejardin A."/>
            <person name="Depamphilis C."/>
            <person name="Detter J."/>
            <person name="Dirks B."/>
            <person name="Dubchak I."/>
            <person name="Duplessis S."/>
            <person name="Ehlting J."/>
            <person name="Ellis B."/>
            <person name="Gendler K."/>
            <person name="Goodstein D."/>
            <person name="Gribskov M."/>
            <person name="Grimwood J."/>
            <person name="Groover A."/>
            <person name="Gunter L."/>
            <person name="Hamberger B."/>
            <person name="Heinze B."/>
            <person name="Helariutta Y."/>
            <person name="Henrissat B."/>
            <person name="Holligan D."/>
            <person name="Holt R."/>
            <person name="Huang W."/>
            <person name="Islam-Faridi N."/>
            <person name="Jones S."/>
            <person name="Jones-Rhoades M."/>
            <person name="Jorgensen R."/>
            <person name="Joshi C."/>
            <person name="Kangasjarvi J."/>
            <person name="Karlsson J."/>
            <person name="Kelleher C."/>
            <person name="Kirkpatrick R."/>
            <person name="Kirst M."/>
            <person name="Kohler A."/>
            <person name="Kalluri U."/>
            <person name="Larimer F."/>
            <person name="Leebens-Mack J."/>
            <person name="Leple J.C."/>
            <person name="Locascio P."/>
            <person name="Lou Y."/>
            <person name="Lucas S."/>
            <person name="Martin F."/>
            <person name="Montanini B."/>
            <person name="Napoli C."/>
            <person name="Nelson D.R."/>
            <person name="Nelson C."/>
            <person name="Nieminen K."/>
            <person name="Nilsson O."/>
            <person name="Pereda V."/>
            <person name="Peter G."/>
            <person name="Philippe R."/>
            <person name="Pilate G."/>
            <person name="Poliakov A."/>
            <person name="Razumovskaya J."/>
            <person name="Richardson P."/>
            <person name="Rinaldi C."/>
            <person name="Ritland K."/>
            <person name="Rouze P."/>
            <person name="Ryaboy D."/>
            <person name="Schmutz J."/>
            <person name="Schrader J."/>
            <person name="Segerman B."/>
            <person name="Shin H."/>
            <person name="Siddiqui A."/>
            <person name="Sterky F."/>
            <person name="Terry A."/>
            <person name="Tsai C.J."/>
            <person name="Uberbacher E."/>
            <person name="Unneberg P."/>
            <person name="Vahala J."/>
            <person name="Wall K."/>
            <person name="Wessler S."/>
            <person name="Yang G."/>
            <person name="Yin T."/>
            <person name="Douglas C."/>
            <person name="Marra M."/>
            <person name="Sandberg G."/>
            <person name="Van de Peer Y."/>
            <person name="Rokhsar D."/>
        </authorList>
    </citation>
    <scope>NUCLEOTIDE SEQUENCE [LARGE SCALE GENOMIC DNA]</scope>
    <source>
        <strain evidence="2">cv. Nisqually</strain>
    </source>
</reference>
<name>A0A2K2BU13_POPTR</name>
<accession>A0A2K2BU13</accession>
<dbReference type="AlphaFoldDB" id="A0A2K2BU13"/>